<organism evidence="1 2">
    <name type="scientific">Setaria italica</name>
    <name type="common">Foxtail millet</name>
    <name type="synonym">Panicum italicum</name>
    <dbReference type="NCBI Taxonomy" id="4555"/>
    <lineage>
        <taxon>Eukaryota</taxon>
        <taxon>Viridiplantae</taxon>
        <taxon>Streptophyta</taxon>
        <taxon>Embryophyta</taxon>
        <taxon>Tracheophyta</taxon>
        <taxon>Spermatophyta</taxon>
        <taxon>Magnoliopsida</taxon>
        <taxon>Liliopsida</taxon>
        <taxon>Poales</taxon>
        <taxon>Poaceae</taxon>
        <taxon>PACMAD clade</taxon>
        <taxon>Panicoideae</taxon>
        <taxon>Panicodae</taxon>
        <taxon>Paniceae</taxon>
        <taxon>Cenchrinae</taxon>
        <taxon>Setaria</taxon>
    </lineage>
</organism>
<reference evidence="2" key="1">
    <citation type="journal article" date="2012" name="Nat. Biotechnol.">
        <title>Reference genome sequence of the model plant Setaria.</title>
        <authorList>
            <person name="Bennetzen J.L."/>
            <person name="Schmutz J."/>
            <person name="Wang H."/>
            <person name="Percifield R."/>
            <person name="Hawkins J."/>
            <person name="Pontaroli A.C."/>
            <person name="Estep M."/>
            <person name="Feng L."/>
            <person name="Vaughn J.N."/>
            <person name="Grimwood J."/>
            <person name="Jenkins J."/>
            <person name="Barry K."/>
            <person name="Lindquist E."/>
            <person name="Hellsten U."/>
            <person name="Deshpande S."/>
            <person name="Wang X."/>
            <person name="Wu X."/>
            <person name="Mitros T."/>
            <person name="Triplett J."/>
            <person name="Yang X."/>
            <person name="Ye C.Y."/>
            <person name="Mauro-Herrera M."/>
            <person name="Wang L."/>
            <person name="Li P."/>
            <person name="Sharma M."/>
            <person name="Sharma R."/>
            <person name="Ronald P.C."/>
            <person name="Panaud O."/>
            <person name="Kellogg E.A."/>
            <person name="Brutnell T.P."/>
            <person name="Doust A.N."/>
            <person name="Tuskan G.A."/>
            <person name="Rokhsar D."/>
            <person name="Devos K.M."/>
        </authorList>
    </citation>
    <scope>NUCLEOTIDE SEQUENCE [LARGE SCALE GENOMIC DNA]</scope>
    <source>
        <strain evidence="2">cv. Yugu1</strain>
    </source>
</reference>
<accession>K3ZFR9</accession>
<dbReference type="AlphaFoldDB" id="K3ZFR9"/>
<proteinExistence type="predicted"/>
<reference evidence="1" key="2">
    <citation type="submission" date="2018-08" db="UniProtKB">
        <authorList>
            <consortium name="EnsemblPlants"/>
        </authorList>
    </citation>
    <scope>IDENTIFICATION</scope>
    <source>
        <strain evidence="1">Yugu1</strain>
    </source>
</reference>
<dbReference type="EMBL" id="AGNK02002043">
    <property type="status" value="NOT_ANNOTATED_CDS"/>
    <property type="molecule type" value="Genomic_DNA"/>
</dbReference>
<name>K3ZFR9_SETIT</name>
<keyword evidence="2" id="KW-1185">Reference proteome</keyword>
<dbReference type="HOGENOM" id="CLU_3377930_0_0_1"/>
<dbReference type="InParanoid" id="K3ZFR9"/>
<dbReference type="Proteomes" id="UP000004995">
    <property type="component" value="Unassembled WGS sequence"/>
</dbReference>
<dbReference type="EnsemblPlants" id="KQL16699">
    <property type="protein sequence ID" value="KQL16699"/>
    <property type="gene ID" value="SETIT_025421mg"/>
</dbReference>
<sequence length="34" mass="3720">MFHSSQSQSSGEGALEFDIAIAGWSNQMSIWETS</sequence>
<dbReference type="Gramene" id="KQL16699">
    <property type="protein sequence ID" value="KQL16699"/>
    <property type="gene ID" value="SETIT_025421mg"/>
</dbReference>
<evidence type="ECO:0000313" key="1">
    <source>
        <dbReference type="EnsemblPlants" id="KQL16699"/>
    </source>
</evidence>
<evidence type="ECO:0000313" key="2">
    <source>
        <dbReference type="Proteomes" id="UP000004995"/>
    </source>
</evidence>
<protein>
    <submittedName>
        <fullName evidence="1">Uncharacterized protein</fullName>
    </submittedName>
</protein>